<sequence>MKVFDCHFHLIDPRFPLVPNEGYCPAPFTCADYLRRMAGVELAGGAVVSGSFQAFDQGYLKAALAELGPRFVGVTQLPASAADEEILALNAAGVRAVRFNVRRGGSEGLEKLESFARRVHELARWHVELYIDARELAPIADRLLRLPAVSIDHLGLSREGFPTLLRLAERGVRVKATGFGRGDLDVPRVLKDLCAANPDSLMFGTDLPSTRAPVPYSDGDLARVLDALDEPQAQKVLYRNAVAFYRPRVAD</sequence>
<evidence type="ECO:0000313" key="2">
    <source>
        <dbReference type="EMBL" id="TXF10697.1"/>
    </source>
</evidence>
<reference evidence="2 3" key="1">
    <citation type="submission" date="2019-08" db="EMBL/GenBank/DDBJ databases">
        <title>Pelomicrobium methylotrophicum gen. nov., sp. nov. a moderately thermophilic, facultatively anaerobic, lithoautotrophic and methylotrophic bacterium isolated from a terrestrial mud volcano.</title>
        <authorList>
            <person name="Slobodkina G.B."/>
            <person name="Merkel A.Y."/>
            <person name="Slobodkin A.I."/>
        </authorList>
    </citation>
    <scope>NUCLEOTIDE SEQUENCE [LARGE SCALE GENOMIC DNA]</scope>
    <source>
        <strain evidence="2 3">SM250</strain>
    </source>
</reference>
<proteinExistence type="predicted"/>
<dbReference type="Proteomes" id="UP000321201">
    <property type="component" value="Unassembled WGS sequence"/>
</dbReference>
<evidence type="ECO:0000259" key="1">
    <source>
        <dbReference type="Pfam" id="PF04909"/>
    </source>
</evidence>
<dbReference type="InParanoid" id="A0A5C7ETL3"/>
<evidence type="ECO:0000313" key="3">
    <source>
        <dbReference type="Proteomes" id="UP000321201"/>
    </source>
</evidence>
<keyword evidence="2" id="KW-0378">Hydrolase</keyword>
<dbReference type="OrthoDB" id="9787654at2"/>
<comment type="caution">
    <text evidence="2">The sequence shown here is derived from an EMBL/GenBank/DDBJ whole genome shotgun (WGS) entry which is preliminary data.</text>
</comment>
<dbReference type="GO" id="GO:0016787">
    <property type="term" value="F:hydrolase activity"/>
    <property type="evidence" value="ECO:0007669"/>
    <property type="project" value="UniProtKB-KW"/>
</dbReference>
<keyword evidence="3" id="KW-1185">Reference proteome</keyword>
<dbReference type="InterPro" id="IPR006680">
    <property type="entry name" value="Amidohydro-rel"/>
</dbReference>
<dbReference type="Gene3D" id="3.20.20.140">
    <property type="entry name" value="Metal-dependent hydrolases"/>
    <property type="match status" value="1"/>
</dbReference>
<dbReference type="PANTHER" id="PTHR35563">
    <property type="entry name" value="BARREL METAL-DEPENDENT HYDROLASE, PUTATIVE (AFU_ORTHOLOGUE AFUA_1G16240)-RELATED"/>
    <property type="match status" value="1"/>
</dbReference>
<accession>A0A5C7ETL3</accession>
<dbReference type="PANTHER" id="PTHR35563:SF2">
    <property type="entry name" value="BARREL METAL-DEPENDENT HYDROLASE, PUTATIVE (AFU_ORTHOLOGUE AFUA_1G16240)-RELATED"/>
    <property type="match status" value="1"/>
</dbReference>
<dbReference type="EMBL" id="VPFL01000023">
    <property type="protein sequence ID" value="TXF10697.1"/>
    <property type="molecule type" value="Genomic_DNA"/>
</dbReference>
<gene>
    <name evidence="2" type="ORF">FR698_13750</name>
</gene>
<dbReference type="RefSeq" id="WP_147800778.1">
    <property type="nucleotide sequence ID" value="NZ_VPFL01000023.1"/>
</dbReference>
<feature type="domain" description="Amidohydrolase-related" evidence="1">
    <location>
        <begin position="5"/>
        <end position="246"/>
    </location>
</feature>
<protein>
    <submittedName>
        <fullName evidence="2">Amidohydrolase family protein</fullName>
    </submittedName>
</protein>
<dbReference type="AlphaFoldDB" id="A0A5C7ETL3"/>
<dbReference type="Pfam" id="PF04909">
    <property type="entry name" value="Amidohydro_2"/>
    <property type="match status" value="1"/>
</dbReference>
<dbReference type="InterPro" id="IPR052358">
    <property type="entry name" value="Aro_Compnd_Degr_Hydrolases"/>
</dbReference>
<name>A0A5C7ETL3_9PROT</name>
<dbReference type="SUPFAM" id="SSF51556">
    <property type="entry name" value="Metallo-dependent hydrolases"/>
    <property type="match status" value="1"/>
</dbReference>
<dbReference type="InterPro" id="IPR032466">
    <property type="entry name" value="Metal_Hydrolase"/>
</dbReference>
<organism evidence="2 3">
    <name type="scientific">Pelomicrobium methylotrophicum</name>
    <dbReference type="NCBI Taxonomy" id="2602750"/>
    <lineage>
        <taxon>Bacteria</taxon>
        <taxon>Pseudomonadati</taxon>
        <taxon>Pseudomonadota</taxon>
        <taxon>Hydrogenophilia</taxon>
        <taxon>Hydrogenophilia incertae sedis</taxon>
        <taxon>Pelomicrobium</taxon>
    </lineage>
</organism>